<dbReference type="OrthoDB" id="774557at2759"/>
<gene>
    <name evidence="2" type="ORF">GSCOC_T00030273001</name>
</gene>
<feature type="compositionally biased region" description="Polar residues" evidence="1">
    <location>
        <begin position="845"/>
        <end position="855"/>
    </location>
</feature>
<evidence type="ECO:0000256" key="1">
    <source>
        <dbReference type="SAM" id="MobiDB-lite"/>
    </source>
</evidence>
<name>A0A068UMZ0_COFCA</name>
<evidence type="ECO:0000313" key="2">
    <source>
        <dbReference type="EMBL" id="CDP09806.1"/>
    </source>
</evidence>
<protein>
    <submittedName>
        <fullName evidence="2">Uncharacterized protein</fullName>
    </submittedName>
</protein>
<dbReference type="Gramene" id="CDP09806">
    <property type="protein sequence ID" value="CDP09806"/>
    <property type="gene ID" value="GSCOC_T00030273001"/>
</dbReference>
<dbReference type="PhylomeDB" id="A0A068UMZ0"/>
<reference evidence="3" key="1">
    <citation type="journal article" date="2014" name="Science">
        <title>The coffee genome provides insight into the convergent evolution of caffeine biosynthesis.</title>
        <authorList>
            <person name="Denoeud F."/>
            <person name="Carretero-Paulet L."/>
            <person name="Dereeper A."/>
            <person name="Droc G."/>
            <person name="Guyot R."/>
            <person name="Pietrella M."/>
            <person name="Zheng C."/>
            <person name="Alberti A."/>
            <person name="Anthony F."/>
            <person name="Aprea G."/>
            <person name="Aury J.M."/>
            <person name="Bento P."/>
            <person name="Bernard M."/>
            <person name="Bocs S."/>
            <person name="Campa C."/>
            <person name="Cenci A."/>
            <person name="Combes M.C."/>
            <person name="Crouzillat D."/>
            <person name="Da Silva C."/>
            <person name="Daddiego L."/>
            <person name="De Bellis F."/>
            <person name="Dussert S."/>
            <person name="Garsmeur O."/>
            <person name="Gayraud T."/>
            <person name="Guignon V."/>
            <person name="Jahn K."/>
            <person name="Jamilloux V."/>
            <person name="Joet T."/>
            <person name="Labadie K."/>
            <person name="Lan T."/>
            <person name="Leclercq J."/>
            <person name="Lepelley M."/>
            <person name="Leroy T."/>
            <person name="Li L.T."/>
            <person name="Librado P."/>
            <person name="Lopez L."/>
            <person name="Munoz A."/>
            <person name="Noel B."/>
            <person name="Pallavicini A."/>
            <person name="Perrotta G."/>
            <person name="Poncet V."/>
            <person name="Pot D."/>
            <person name="Priyono X."/>
            <person name="Rigoreau M."/>
            <person name="Rouard M."/>
            <person name="Rozas J."/>
            <person name="Tranchant-Dubreuil C."/>
            <person name="VanBuren R."/>
            <person name="Zhang Q."/>
            <person name="Andrade A.C."/>
            <person name="Argout X."/>
            <person name="Bertrand B."/>
            <person name="de Kochko A."/>
            <person name="Graziosi G."/>
            <person name="Henry R.J."/>
            <person name="Jayarama X."/>
            <person name="Ming R."/>
            <person name="Nagai C."/>
            <person name="Rounsley S."/>
            <person name="Sankoff D."/>
            <person name="Giuliano G."/>
            <person name="Albert V.A."/>
            <person name="Wincker P."/>
            <person name="Lashermes P."/>
        </authorList>
    </citation>
    <scope>NUCLEOTIDE SEQUENCE [LARGE SCALE GENOMIC DNA]</scope>
    <source>
        <strain evidence="3">cv. DH200-94</strain>
    </source>
</reference>
<dbReference type="AlphaFoldDB" id="A0A068UMZ0"/>
<dbReference type="InParanoid" id="A0A068UMZ0"/>
<sequence>MAGHTNPSYSFSLSLPAPLIRRHSQRLLGAVDYGVIDTLARNSPNLSVSQVPFCKYRIGSLSLGSSSICMRVDAYLNSNHQLAIPAAVHSKENDVFLKSSSASISHRKEVVGTLPGDSPLSIVEIAELNANMASRNENPTSLGKALNTVDINSLHADTNLLPSGAFLDKTGNANMEPYLNLLSSLVPFSSRNLSGLPLEASPVCHQNTLVDQSNQQGHKRRKLQQTAGSTTLFEPKTQSHLHSLPIGIQQEPNTLKQALNNSSMNLNPAYSLQQQAVQCLLSRNDIDQLQDNSPRLKALIQYQLQNQFLHQILHSSPNSLGAHSPQSGQQMKNQLPYQATHQTSSIQSTGDGICSQRLTQYIHHLLHRPKDNSIVYWRKFVLEFYAPGAKERWCLSSYENVGKNVLGVLSLGTMDSWCCDICGTKSGKGFEASFEILPRLCKMKFESGTLEEILFLEFPRECRLSSGIMMLEYGKAIQESIYEQFRVVREGKLRVIFRHDLKILSWEFCAHHHEEYVPRRLVAPQVNQLVYAAHKYQCSHGNPAPRRVPAAEVQGNCNMFLKSVHQLAKHLDLPILNDLGFSKRHVRCFQIIDVVNSMKDLMDFSIKRRIGPIESLQTYPHAGTKTDMWRNVQNVKQETLKQGSSQDLQTDGIRSMAMHLGPEIHHSDAHMTGDGVLSGSGDVGSMLAHNHQKTAWGNILNTKGSTTETEQSCLMGNFSQRATSSPFLRQSNNPAPLDNSMLSRLPSARTSEAISDIKKQMIDKWLQEMVAESRAKGLQNTPGKQDQALHEFNANILSGLPTTARVRGTARPGFGYGTDAAPAQANLLADVPGSGGISRTTSNINTLKISGSNPSPAIKREPDLPEVPEAFMGGQFSKK</sequence>
<feature type="region of interest" description="Disordered" evidence="1">
    <location>
        <begin position="318"/>
        <end position="348"/>
    </location>
</feature>
<proteinExistence type="predicted"/>
<evidence type="ECO:0000313" key="3">
    <source>
        <dbReference type="Proteomes" id="UP000295252"/>
    </source>
</evidence>
<organism evidence="2 3">
    <name type="scientific">Coffea canephora</name>
    <name type="common">Robusta coffee</name>
    <dbReference type="NCBI Taxonomy" id="49390"/>
    <lineage>
        <taxon>Eukaryota</taxon>
        <taxon>Viridiplantae</taxon>
        <taxon>Streptophyta</taxon>
        <taxon>Embryophyta</taxon>
        <taxon>Tracheophyta</taxon>
        <taxon>Spermatophyta</taxon>
        <taxon>Magnoliopsida</taxon>
        <taxon>eudicotyledons</taxon>
        <taxon>Gunneridae</taxon>
        <taxon>Pentapetalae</taxon>
        <taxon>asterids</taxon>
        <taxon>lamiids</taxon>
        <taxon>Gentianales</taxon>
        <taxon>Rubiaceae</taxon>
        <taxon>Ixoroideae</taxon>
        <taxon>Gardenieae complex</taxon>
        <taxon>Bertiereae - Coffeeae clade</taxon>
        <taxon>Coffeeae</taxon>
        <taxon>Coffea</taxon>
    </lineage>
</organism>
<dbReference type="Pfam" id="PF01803">
    <property type="entry name" value="LIM_bind"/>
    <property type="match status" value="1"/>
</dbReference>
<dbReference type="Proteomes" id="UP000295252">
    <property type="component" value="Chromosome X"/>
</dbReference>
<dbReference type="InterPro" id="IPR029005">
    <property type="entry name" value="LIM-bd/SEUSS"/>
</dbReference>
<feature type="region of interest" description="Disordered" evidence="1">
    <location>
        <begin position="845"/>
        <end position="879"/>
    </location>
</feature>
<dbReference type="STRING" id="49390.A0A068UMZ0"/>
<dbReference type="PANTHER" id="PTHR10378">
    <property type="entry name" value="LIM DOMAIN-BINDING PROTEIN"/>
    <property type="match status" value="1"/>
</dbReference>
<keyword evidence="3" id="KW-1185">Reference proteome</keyword>
<accession>A0A068UMZ0</accession>
<dbReference type="EMBL" id="HG739125">
    <property type="protein sequence ID" value="CDP09806.1"/>
    <property type="molecule type" value="Genomic_DNA"/>
</dbReference>